<evidence type="ECO:0000313" key="6">
    <source>
        <dbReference type="Proteomes" id="UP001596524"/>
    </source>
</evidence>
<dbReference type="SUPFAM" id="SSF55781">
    <property type="entry name" value="GAF domain-like"/>
    <property type="match status" value="1"/>
</dbReference>
<gene>
    <name evidence="5" type="ORF">ACFQO6_20875</name>
</gene>
<dbReference type="Pfam" id="PF00196">
    <property type="entry name" value="GerE"/>
    <property type="match status" value="1"/>
</dbReference>
<dbReference type="InterPro" id="IPR036388">
    <property type="entry name" value="WH-like_DNA-bd_sf"/>
</dbReference>
<evidence type="ECO:0000256" key="3">
    <source>
        <dbReference type="ARBA" id="ARBA00023163"/>
    </source>
</evidence>
<reference evidence="6" key="1">
    <citation type="journal article" date="2019" name="Int. J. Syst. Evol. Microbiol.">
        <title>The Global Catalogue of Microorganisms (GCM) 10K type strain sequencing project: providing services to taxonomists for standard genome sequencing and annotation.</title>
        <authorList>
            <consortium name="The Broad Institute Genomics Platform"/>
            <consortium name="The Broad Institute Genome Sequencing Center for Infectious Disease"/>
            <person name="Wu L."/>
            <person name="Ma J."/>
        </authorList>
    </citation>
    <scope>NUCLEOTIDE SEQUENCE [LARGE SCALE GENOMIC DNA]</scope>
    <source>
        <strain evidence="6">FCH27</strain>
    </source>
</reference>
<dbReference type="InterPro" id="IPR016032">
    <property type="entry name" value="Sig_transdc_resp-reg_C-effctor"/>
</dbReference>
<dbReference type="PRINTS" id="PR00038">
    <property type="entry name" value="HTHLUXR"/>
</dbReference>
<comment type="caution">
    <text evidence="5">The sequence shown here is derived from an EMBL/GenBank/DDBJ whole genome shotgun (WGS) entry which is preliminary data.</text>
</comment>
<dbReference type="Gene3D" id="1.10.10.10">
    <property type="entry name" value="Winged helix-like DNA-binding domain superfamily/Winged helix DNA-binding domain"/>
    <property type="match status" value="1"/>
</dbReference>
<proteinExistence type="predicted"/>
<dbReference type="InterPro" id="IPR039420">
    <property type="entry name" value="WalR-like"/>
</dbReference>
<evidence type="ECO:0000256" key="1">
    <source>
        <dbReference type="ARBA" id="ARBA00023015"/>
    </source>
</evidence>
<dbReference type="EMBL" id="JBHTCH010000025">
    <property type="protein sequence ID" value="MFC7362736.1"/>
    <property type="molecule type" value="Genomic_DNA"/>
</dbReference>
<keyword evidence="6" id="KW-1185">Reference proteome</keyword>
<name>A0ABW2NCV5_9ACTN</name>
<dbReference type="PANTHER" id="PTHR43214">
    <property type="entry name" value="TWO-COMPONENT RESPONSE REGULATOR"/>
    <property type="match status" value="1"/>
</dbReference>
<sequence>MQAAQAAAGTETAMSRALASLRARARMDMAFGAKVDSDGKAMTILQINGGLTRSLSGLTIANGAGLGGQALASGRPARVRDYLVARGITHLYDHAVEQERLRTVAALPVRVGNAVRCVVYLGNRSPLDLGDRWLDALGPLLGELGRELAVQDEVHRRLRQLDAPGRGESPGLSAAELREIASELAALAGEAVDEALRSRLHALHRRIAQAPMMPAQQRPAVSLTARETEVLEQVASGCSNAEAAERLGLLPNTVKSYLKSAMRKLGVNNRVQAIVAAREAGLIR</sequence>
<dbReference type="InterPro" id="IPR029016">
    <property type="entry name" value="GAF-like_dom_sf"/>
</dbReference>
<feature type="domain" description="HTH luxR-type" evidence="4">
    <location>
        <begin position="216"/>
        <end position="281"/>
    </location>
</feature>
<dbReference type="PANTHER" id="PTHR43214:SF42">
    <property type="entry name" value="TRANSCRIPTIONAL REGULATORY PROTEIN DESR"/>
    <property type="match status" value="1"/>
</dbReference>
<accession>A0ABW2NCV5</accession>
<dbReference type="InterPro" id="IPR000792">
    <property type="entry name" value="Tscrpt_reg_LuxR_C"/>
</dbReference>
<dbReference type="SMART" id="SM00421">
    <property type="entry name" value="HTH_LUXR"/>
    <property type="match status" value="1"/>
</dbReference>
<keyword evidence="2" id="KW-0238">DNA-binding</keyword>
<dbReference type="CDD" id="cd06170">
    <property type="entry name" value="LuxR_C_like"/>
    <property type="match status" value="1"/>
</dbReference>
<evidence type="ECO:0000259" key="4">
    <source>
        <dbReference type="PROSITE" id="PS50043"/>
    </source>
</evidence>
<dbReference type="RefSeq" id="WP_255888850.1">
    <property type="nucleotide sequence ID" value="NZ_JAFMZM010000001.1"/>
</dbReference>
<keyword evidence="1" id="KW-0805">Transcription regulation</keyword>
<evidence type="ECO:0000313" key="5">
    <source>
        <dbReference type="EMBL" id="MFC7362736.1"/>
    </source>
</evidence>
<evidence type="ECO:0000256" key="2">
    <source>
        <dbReference type="ARBA" id="ARBA00023125"/>
    </source>
</evidence>
<protein>
    <submittedName>
        <fullName evidence="5">LuxR C-terminal-related transcriptional regulator</fullName>
    </submittedName>
</protein>
<dbReference type="PROSITE" id="PS50043">
    <property type="entry name" value="HTH_LUXR_2"/>
    <property type="match status" value="1"/>
</dbReference>
<keyword evidence="3" id="KW-0804">Transcription</keyword>
<dbReference type="Gene3D" id="3.30.450.40">
    <property type="match status" value="1"/>
</dbReference>
<organism evidence="5 6">
    <name type="scientific">Nocardioides astragali</name>
    <dbReference type="NCBI Taxonomy" id="1776736"/>
    <lineage>
        <taxon>Bacteria</taxon>
        <taxon>Bacillati</taxon>
        <taxon>Actinomycetota</taxon>
        <taxon>Actinomycetes</taxon>
        <taxon>Propionibacteriales</taxon>
        <taxon>Nocardioidaceae</taxon>
        <taxon>Nocardioides</taxon>
    </lineage>
</organism>
<dbReference type="Proteomes" id="UP001596524">
    <property type="component" value="Unassembled WGS sequence"/>
</dbReference>
<dbReference type="SUPFAM" id="SSF46894">
    <property type="entry name" value="C-terminal effector domain of the bipartite response regulators"/>
    <property type="match status" value="1"/>
</dbReference>